<feature type="region of interest" description="Disordered" evidence="6">
    <location>
        <begin position="458"/>
        <end position="518"/>
    </location>
</feature>
<evidence type="ECO:0000313" key="9">
    <source>
        <dbReference type="Proteomes" id="UP001174136"/>
    </source>
</evidence>
<comment type="caution">
    <text evidence="8">The sequence shown here is derived from an EMBL/GenBank/DDBJ whole genome shotgun (WGS) entry which is preliminary data.</text>
</comment>
<evidence type="ECO:0000259" key="7">
    <source>
        <dbReference type="PROSITE" id="PS51842"/>
    </source>
</evidence>
<dbReference type="InterPro" id="IPR050405">
    <property type="entry name" value="Intermediate_filament"/>
</dbReference>
<feature type="region of interest" description="Disordered" evidence="6">
    <location>
        <begin position="338"/>
        <end position="357"/>
    </location>
</feature>
<keyword evidence="1 4" id="KW-0403">Intermediate filament</keyword>
<keyword evidence="9" id="KW-1185">Reference proteome</keyword>
<evidence type="ECO:0000256" key="6">
    <source>
        <dbReference type="SAM" id="MobiDB-lite"/>
    </source>
</evidence>
<dbReference type="EMBL" id="JAOPHQ010002850">
    <property type="protein sequence ID" value="KAK0145511.1"/>
    <property type="molecule type" value="Genomic_DNA"/>
</dbReference>
<comment type="similarity">
    <text evidence="3 4">Belongs to the intermediate filament family.</text>
</comment>
<evidence type="ECO:0000313" key="8">
    <source>
        <dbReference type="EMBL" id="KAK0145511.1"/>
    </source>
</evidence>
<feature type="compositionally biased region" description="Polar residues" evidence="6">
    <location>
        <begin position="86"/>
        <end position="108"/>
    </location>
</feature>
<dbReference type="FunFam" id="1.20.5.1160:FF:000001">
    <property type="entry name" value="Keratin type II"/>
    <property type="match status" value="1"/>
</dbReference>
<evidence type="ECO:0000256" key="4">
    <source>
        <dbReference type="RuleBase" id="RU000685"/>
    </source>
</evidence>
<feature type="compositionally biased region" description="Basic and acidic residues" evidence="6">
    <location>
        <begin position="486"/>
        <end position="518"/>
    </location>
</feature>
<dbReference type="InterPro" id="IPR039008">
    <property type="entry name" value="IF_rod_dom"/>
</dbReference>
<dbReference type="SUPFAM" id="SSF64593">
    <property type="entry name" value="Intermediate filament protein, coiled coil region"/>
    <property type="match status" value="2"/>
</dbReference>
<accession>A0AA47MST8</accession>
<evidence type="ECO:0000256" key="3">
    <source>
        <dbReference type="ARBA" id="ARBA00061646"/>
    </source>
</evidence>
<dbReference type="GO" id="GO:0030424">
    <property type="term" value="C:axon"/>
    <property type="evidence" value="ECO:0007669"/>
    <property type="project" value="TreeGrafter"/>
</dbReference>
<evidence type="ECO:0000256" key="2">
    <source>
        <dbReference type="ARBA" id="ARBA00023054"/>
    </source>
</evidence>
<feature type="domain" description="IF rod" evidence="7">
    <location>
        <begin position="133"/>
        <end position="447"/>
    </location>
</feature>
<dbReference type="PROSITE" id="PS51842">
    <property type="entry name" value="IF_ROD_2"/>
    <property type="match status" value="1"/>
</dbReference>
<keyword evidence="2 5" id="KW-0175">Coiled coil</keyword>
<dbReference type="FunFam" id="1.20.5.500:FF:000001">
    <property type="entry name" value="Type II keratin 23"/>
    <property type="match status" value="1"/>
</dbReference>
<name>A0AA47MST8_MERPO</name>
<dbReference type="Pfam" id="PF00038">
    <property type="entry name" value="Filament"/>
    <property type="match status" value="1"/>
</dbReference>
<proteinExistence type="inferred from homology"/>
<evidence type="ECO:0000256" key="5">
    <source>
        <dbReference type="SAM" id="Coils"/>
    </source>
</evidence>
<dbReference type="GO" id="GO:0005200">
    <property type="term" value="F:structural constituent of cytoskeleton"/>
    <property type="evidence" value="ECO:0007669"/>
    <property type="project" value="TreeGrafter"/>
</dbReference>
<feature type="coiled-coil region" evidence="5">
    <location>
        <begin position="181"/>
        <end position="278"/>
    </location>
</feature>
<dbReference type="GO" id="GO:0045098">
    <property type="term" value="C:type III intermediate filament"/>
    <property type="evidence" value="ECO:0007669"/>
    <property type="project" value="TreeGrafter"/>
</dbReference>
<dbReference type="Pfam" id="PF04732">
    <property type="entry name" value="Filament_head"/>
    <property type="match status" value="1"/>
</dbReference>
<dbReference type="AlphaFoldDB" id="A0AA47MST8"/>
<dbReference type="InterPro" id="IPR018039">
    <property type="entry name" value="IF_conserved"/>
</dbReference>
<feature type="compositionally biased region" description="Gly residues" evidence="6">
    <location>
        <begin position="67"/>
        <end position="79"/>
    </location>
</feature>
<dbReference type="SMART" id="SM01391">
    <property type="entry name" value="Filament"/>
    <property type="match status" value="1"/>
</dbReference>
<dbReference type="PANTHER" id="PTHR45652">
    <property type="entry name" value="GLIAL FIBRILLARY ACIDIC PROTEIN"/>
    <property type="match status" value="1"/>
</dbReference>
<dbReference type="Gene3D" id="1.20.5.500">
    <property type="entry name" value="Single helix bin"/>
    <property type="match status" value="1"/>
</dbReference>
<dbReference type="Proteomes" id="UP001174136">
    <property type="component" value="Unassembled WGS sequence"/>
</dbReference>
<dbReference type="FunFam" id="1.20.5.170:FF:000002">
    <property type="entry name" value="Type I keratin KA11"/>
    <property type="match status" value="1"/>
</dbReference>
<dbReference type="GO" id="GO:0005737">
    <property type="term" value="C:cytoplasm"/>
    <property type="evidence" value="ECO:0007669"/>
    <property type="project" value="TreeGrafter"/>
</dbReference>
<feature type="region of interest" description="Disordered" evidence="6">
    <location>
        <begin position="61"/>
        <end position="108"/>
    </location>
</feature>
<dbReference type="PANTHER" id="PTHR45652:SF14">
    <property type="entry name" value="PERIPHERIN"/>
    <property type="match status" value="1"/>
</dbReference>
<feature type="coiled-coil region" evidence="5">
    <location>
        <begin position="123"/>
        <end position="157"/>
    </location>
</feature>
<dbReference type="InterPro" id="IPR006821">
    <property type="entry name" value="Intermed_filament_DNA-bd"/>
</dbReference>
<dbReference type="GO" id="GO:0045109">
    <property type="term" value="P:intermediate filament organization"/>
    <property type="evidence" value="ECO:0007669"/>
    <property type="project" value="TreeGrafter"/>
</dbReference>
<dbReference type="Gene3D" id="1.20.5.170">
    <property type="match status" value="1"/>
</dbReference>
<protein>
    <submittedName>
        <fullName evidence="8">Plasticin</fullName>
    </submittedName>
</protein>
<organism evidence="8 9">
    <name type="scientific">Merluccius polli</name>
    <name type="common">Benguela hake</name>
    <name type="synonym">Merluccius cadenati</name>
    <dbReference type="NCBI Taxonomy" id="89951"/>
    <lineage>
        <taxon>Eukaryota</taxon>
        <taxon>Metazoa</taxon>
        <taxon>Chordata</taxon>
        <taxon>Craniata</taxon>
        <taxon>Vertebrata</taxon>
        <taxon>Euteleostomi</taxon>
        <taxon>Actinopterygii</taxon>
        <taxon>Neopterygii</taxon>
        <taxon>Teleostei</taxon>
        <taxon>Neoteleostei</taxon>
        <taxon>Acanthomorphata</taxon>
        <taxon>Zeiogadaria</taxon>
        <taxon>Gadariae</taxon>
        <taxon>Gadiformes</taxon>
        <taxon>Gadoidei</taxon>
        <taxon>Merlucciidae</taxon>
        <taxon>Merluccius</taxon>
    </lineage>
</organism>
<evidence type="ECO:0000256" key="1">
    <source>
        <dbReference type="ARBA" id="ARBA00022754"/>
    </source>
</evidence>
<sequence>MVSVDPPPWTEWQRPVNRVLTPPLPAFGRIMSHHSARTSTSYRRTFGGPSVISMSSYSPVSSRMASSGGGGGGGSGGGRYMRSMSPAVSSRSTVNYQRGRTSGHQQPRLTYDKVDFTLAEAVNQEFLATRSNEKAELQELNDRFASFIDKVRYLEQQNGSLQLELNQFKGQQQQGQPSRATDLFQDELRELRRQLDDVGKERDQYRVERDNLAEDLGQLRQRLDEEAQKRAEAEGNLIIFRKDVDDATLARLELERKIESLMDEIEFLKKLHDEEIQDVHVSVQTQQIQMEMVEQTTRPDLTAALKDIRAQYENIASKNMQESEEWYKSKFTDLTESAKKNNDSIRQAKQEANESRRQIQSLNCEVDALKNTNEALLRQMREMEDQFSNEIGNYQDNVGRLEDEIRHLKDEMARHLREYQDLLNVKMALDIEIATYRKLLEGEESRITVPMFNLSNQFNMSNQSSDRNYEPIPDTSSKRTVVIKTVETRDGEVIKESKKEKERESERSETNEKDSMNV</sequence>
<dbReference type="Gene3D" id="1.20.5.1160">
    <property type="entry name" value="Vasodilator-stimulated phosphoprotein"/>
    <property type="match status" value="1"/>
</dbReference>
<gene>
    <name evidence="8" type="primary">PLST</name>
    <name evidence="8" type="ORF">N1851_015537</name>
</gene>
<reference evidence="8" key="1">
    <citation type="journal article" date="2023" name="Front. Mar. Sci.">
        <title>A new Merluccius polli reference genome to investigate the effects of global change in West African waters.</title>
        <authorList>
            <person name="Mateo J.L."/>
            <person name="Blanco-Fernandez C."/>
            <person name="Garcia-Vazquez E."/>
            <person name="Machado-Schiaffino G."/>
        </authorList>
    </citation>
    <scope>NUCLEOTIDE SEQUENCE</scope>
    <source>
        <strain evidence="8">C29</strain>
        <tissue evidence="8">Fin</tissue>
    </source>
</reference>
<dbReference type="PROSITE" id="PS00226">
    <property type="entry name" value="IF_ROD_1"/>
    <property type="match status" value="1"/>
</dbReference>
<dbReference type="GO" id="GO:0005886">
    <property type="term" value="C:plasma membrane"/>
    <property type="evidence" value="ECO:0007669"/>
    <property type="project" value="TreeGrafter"/>
</dbReference>